<dbReference type="PROSITE" id="PS00061">
    <property type="entry name" value="ADH_SHORT"/>
    <property type="match status" value="1"/>
</dbReference>
<dbReference type="RefSeq" id="WP_291797294.1">
    <property type="nucleotide sequence ID" value="NZ_BAAAPZ010000002.1"/>
</dbReference>
<dbReference type="InterPro" id="IPR057326">
    <property type="entry name" value="KR_dom"/>
</dbReference>
<dbReference type="SUPFAM" id="SSF51735">
    <property type="entry name" value="NAD(P)-binding Rossmann-fold domains"/>
    <property type="match status" value="1"/>
</dbReference>
<accession>A0ABN2WDC9</accession>
<comment type="similarity">
    <text evidence="1">Belongs to the short-chain dehydrogenases/reductases (SDR) family.</text>
</comment>
<keyword evidence="2" id="KW-0560">Oxidoreductase</keyword>
<gene>
    <name evidence="4" type="primary">kduD</name>
    <name evidence="4" type="ORF">GCM10009823_05890</name>
</gene>
<dbReference type="SMART" id="SM00822">
    <property type="entry name" value="PKS_KR"/>
    <property type="match status" value="1"/>
</dbReference>
<dbReference type="PANTHER" id="PTHR42760">
    <property type="entry name" value="SHORT-CHAIN DEHYDROGENASES/REDUCTASES FAMILY MEMBER"/>
    <property type="match status" value="1"/>
</dbReference>
<evidence type="ECO:0000259" key="3">
    <source>
        <dbReference type="SMART" id="SM00822"/>
    </source>
</evidence>
<proteinExistence type="inferred from homology"/>
<evidence type="ECO:0000313" key="5">
    <source>
        <dbReference type="Proteomes" id="UP001500984"/>
    </source>
</evidence>
<feature type="domain" description="Ketoreductase" evidence="3">
    <location>
        <begin position="26"/>
        <end position="205"/>
    </location>
</feature>
<dbReference type="InterPro" id="IPR036291">
    <property type="entry name" value="NAD(P)-bd_dom_sf"/>
</dbReference>
<dbReference type="EMBL" id="BAAAPZ010000002">
    <property type="protein sequence ID" value="GAA2089846.1"/>
    <property type="molecule type" value="Genomic_DNA"/>
</dbReference>
<dbReference type="Gene3D" id="3.40.50.720">
    <property type="entry name" value="NAD(P)-binding Rossmann-like Domain"/>
    <property type="match status" value="1"/>
</dbReference>
<evidence type="ECO:0000313" key="4">
    <source>
        <dbReference type="EMBL" id="GAA2089846.1"/>
    </source>
</evidence>
<dbReference type="Pfam" id="PF13561">
    <property type="entry name" value="adh_short_C2"/>
    <property type="match status" value="1"/>
</dbReference>
<dbReference type="PANTHER" id="PTHR42760:SF5">
    <property type="entry name" value="2-DEHYDRO-3-DEOXY-D-GLUCONATE 5-DEHYDROGENASE"/>
    <property type="match status" value="1"/>
</dbReference>
<dbReference type="InterPro" id="IPR020904">
    <property type="entry name" value="Sc_DH/Rdtase_CS"/>
</dbReference>
<protein>
    <submittedName>
        <fullName evidence="4">2-dehydro-3-deoxy-D-gluconate 5-dehydrogenase KduD</fullName>
    </submittedName>
</protein>
<evidence type="ECO:0000256" key="1">
    <source>
        <dbReference type="ARBA" id="ARBA00006484"/>
    </source>
</evidence>
<organism evidence="4 5">
    <name type="scientific">Brevibacterium salitolerans</name>
    <dbReference type="NCBI Taxonomy" id="1403566"/>
    <lineage>
        <taxon>Bacteria</taxon>
        <taxon>Bacillati</taxon>
        <taxon>Actinomycetota</taxon>
        <taxon>Actinomycetes</taxon>
        <taxon>Micrococcales</taxon>
        <taxon>Brevibacteriaceae</taxon>
        <taxon>Brevibacterium</taxon>
    </lineage>
</organism>
<dbReference type="Proteomes" id="UP001500984">
    <property type="component" value="Unassembled WGS sequence"/>
</dbReference>
<comment type="caution">
    <text evidence="4">The sequence shown here is derived from an EMBL/GenBank/DDBJ whole genome shotgun (WGS) entry which is preliminary data.</text>
</comment>
<dbReference type="PRINTS" id="PR00081">
    <property type="entry name" value="GDHRDH"/>
</dbReference>
<sequence>MTTHDPDASPATPDHFSPAGFRLDGRHILVTGAGRGLGRAIALSAAAFGATVSLVARTAPQLEDTARAAEPLDGTCVPLAWDLTGAEAVPGLLGAVRAQGPLDGVVHAAGVQHRVDAVDVAPEDFRRVMTLNLEVPYFLSAAIAREQRERGARGSHVFIASLNSSIGRPTCSPYVASKTGIVGVTRAFSTEWSPHGIRANAIGPGFYRTALTEDLLTTEAGMSSVMSRIPMGRLGRPAELGGAAVYLLSDASAYVSGQVLNVDGGWLAA</sequence>
<reference evidence="4 5" key="1">
    <citation type="journal article" date="2019" name="Int. J. Syst. Evol. Microbiol.">
        <title>The Global Catalogue of Microorganisms (GCM) 10K type strain sequencing project: providing services to taxonomists for standard genome sequencing and annotation.</title>
        <authorList>
            <consortium name="The Broad Institute Genomics Platform"/>
            <consortium name="The Broad Institute Genome Sequencing Center for Infectious Disease"/>
            <person name="Wu L."/>
            <person name="Ma J."/>
        </authorList>
    </citation>
    <scope>NUCLEOTIDE SEQUENCE [LARGE SCALE GENOMIC DNA]</scope>
    <source>
        <strain evidence="4 5">JCM 15900</strain>
    </source>
</reference>
<keyword evidence="5" id="KW-1185">Reference proteome</keyword>
<dbReference type="InterPro" id="IPR002347">
    <property type="entry name" value="SDR_fam"/>
</dbReference>
<evidence type="ECO:0000256" key="2">
    <source>
        <dbReference type="ARBA" id="ARBA00023002"/>
    </source>
</evidence>
<name>A0ABN2WDC9_9MICO</name>